<dbReference type="CDD" id="cd01610">
    <property type="entry name" value="PAP2_like"/>
    <property type="match status" value="1"/>
</dbReference>
<protein>
    <submittedName>
        <fullName evidence="3">Phosphatase PAP2 family protein</fullName>
    </submittedName>
</protein>
<dbReference type="InterPro" id="IPR000326">
    <property type="entry name" value="PAP2/HPO"/>
</dbReference>
<accession>A0ABX4C5R9</accession>
<keyword evidence="1" id="KW-0812">Transmembrane</keyword>
<feature type="transmembrane region" description="Helical" evidence="1">
    <location>
        <begin position="169"/>
        <end position="191"/>
    </location>
</feature>
<feature type="domain" description="Phosphatidic acid phosphatase type 2/haloperoxidase" evidence="2">
    <location>
        <begin position="95"/>
        <end position="212"/>
    </location>
</feature>
<keyword evidence="1" id="KW-1133">Transmembrane helix</keyword>
<evidence type="ECO:0000256" key="1">
    <source>
        <dbReference type="SAM" id="Phobius"/>
    </source>
</evidence>
<sequence length="277" mass="31523">MKMNANIINNYSRLKLSLFFLPLFSLIAIVLFLYSKGALCADKYIEIQKDCFFYINSHLGQYPHLEYNLTQFGDALVSLSFLSLFVVYAPKIWEALLSTLLVSLVLCCPFKSMFAVPRPAAIFDNNTFYIVGRAVCGHNSCPSGHTITIFAILTVLMFGFMPKETKSKILWIFSIMNLGYFLAFTRVAVGAHYPLDIIIGSVIGYLSGLLGIFITRKYKILAWISVKKYYPILILLFVFGCVLLVNRIINDNLIIFYFAFISLAFSLYKIITLYVKK</sequence>
<evidence type="ECO:0000313" key="4">
    <source>
        <dbReference type="Proteomes" id="UP000198302"/>
    </source>
</evidence>
<proteinExistence type="predicted"/>
<dbReference type="EMBL" id="MUGX01000011">
    <property type="protein sequence ID" value="OXA88062.1"/>
    <property type="molecule type" value="Genomic_DNA"/>
</dbReference>
<feature type="transmembrane region" description="Helical" evidence="1">
    <location>
        <begin position="69"/>
        <end position="88"/>
    </location>
</feature>
<feature type="transmembrane region" description="Helical" evidence="1">
    <location>
        <begin position="230"/>
        <end position="249"/>
    </location>
</feature>
<evidence type="ECO:0000313" key="3">
    <source>
        <dbReference type="EMBL" id="OXA88062.1"/>
    </source>
</evidence>
<keyword evidence="1" id="KW-0472">Membrane</keyword>
<comment type="caution">
    <text evidence="3">The sequence shown here is derived from an EMBL/GenBank/DDBJ whole genome shotgun (WGS) entry which is preliminary data.</text>
</comment>
<gene>
    <name evidence="3" type="ORF">B0A73_09805</name>
</gene>
<feature type="transmembrane region" description="Helical" evidence="1">
    <location>
        <begin position="197"/>
        <end position="218"/>
    </location>
</feature>
<dbReference type="SUPFAM" id="SSF48317">
    <property type="entry name" value="Acid phosphatase/Vanadium-dependent haloperoxidase"/>
    <property type="match status" value="1"/>
</dbReference>
<feature type="transmembrane region" description="Helical" evidence="1">
    <location>
        <begin position="255"/>
        <end position="275"/>
    </location>
</feature>
<dbReference type="Pfam" id="PF01569">
    <property type="entry name" value="PAP2"/>
    <property type="match status" value="1"/>
</dbReference>
<reference evidence="3 4" key="1">
    <citation type="submission" date="2016-11" db="EMBL/GenBank/DDBJ databases">
        <title>Whole genomes of Flavobacteriaceae.</title>
        <authorList>
            <person name="Stine C."/>
            <person name="Li C."/>
            <person name="Tadesse D."/>
        </authorList>
    </citation>
    <scope>NUCLEOTIDE SEQUENCE [LARGE SCALE GENOMIC DNA]</scope>
    <source>
        <strain evidence="3 4">ATCC 51468</strain>
    </source>
</reference>
<dbReference type="SMART" id="SM00014">
    <property type="entry name" value="acidPPc"/>
    <property type="match status" value="1"/>
</dbReference>
<feature type="transmembrane region" description="Helical" evidence="1">
    <location>
        <begin position="143"/>
        <end position="162"/>
    </location>
</feature>
<dbReference type="Proteomes" id="UP000198302">
    <property type="component" value="Unassembled WGS sequence"/>
</dbReference>
<dbReference type="Gene3D" id="1.20.144.10">
    <property type="entry name" value="Phosphatidic acid phosphatase type 2/haloperoxidase"/>
    <property type="match status" value="1"/>
</dbReference>
<evidence type="ECO:0000259" key="2">
    <source>
        <dbReference type="SMART" id="SM00014"/>
    </source>
</evidence>
<keyword evidence="4" id="KW-1185">Reference proteome</keyword>
<feature type="transmembrane region" description="Helical" evidence="1">
    <location>
        <begin position="95"/>
        <end position="116"/>
    </location>
</feature>
<name>A0ABX4C5R9_9FLAO</name>
<organism evidence="3 4">
    <name type="scientific">Flavobacterium hibernum</name>
    <dbReference type="NCBI Taxonomy" id="37752"/>
    <lineage>
        <taxon>Bacteria</taxon>
        <taxon>Pseudomonadati</taxon>
        <taxon>Bacteroidota</taxon>
        <taxon>Flavobacteriia</taxon>
        <taxon>Flavobacteriales</taxon>
        <taxon>Flavobacteriaceae</taxon>
        <taxon>Flavobacterium</taxon>
    </lineage>
</organism>
<dbReference type="InterPro" id="IPR036938">
    <property type="entry name" value="PAP2/HPO_sf"/>
</dbReference>